<protein>
    <submittedName>
        <fullName evidence="1">Uncharacterized protein</fullName>
    </submittedName>
</protein>
<accession>A0A168BT87</accession>
<sequence length="169" mass="19532">MSSSKYNDELYIAVYATGILGQYSYAFHVPRGSGDEVVTKRYRVITGRRGFWEYDEDLLGSEKLKDLIILARTGEIVRSRHDLESALREVPILQGKRQDPRWNTRTWMRDCLAQLARDRVLAIDAVTSWDDIEERTKPIKARHVLNGIVKKKHGVARFDLVTQRALKNC</sequence>
<reference evidence="1 2" key="1">
    <citation type="journal article" date="2016" name="Genome Biol. Evol.">
        <title>Divergent and convergent evolution of fungal pathogenicity.</title>
        <authorList>
            <person name="Shang Y."/>
            <person name="Xiao G."/>
            <person name="Zheng P."/>
            <person name="Cen K."/>
            <person name="Zhan S."/>
            <person name="Wang C."/>
        </authorList>
    </citation>
    <scope>NUCLEOTIDE SEQUENCE [LARGE SCALE GENOMIC DNA]</scope>
    <source>
        <strain evidence="1 2">ARSEF 7405</strain>
    </source>
</reference>
<keyword evidence="2" id="KW-1185">Reference proteome</keyword>
<dbReference type="EMBL" id="AZGZ01000004">
    <property type="protein sequence ID" value="KZZ95711.1"/>
    <property type="molecule type" value="Genomic_DNA"/>
</dbReference>
<dbReference type="Proteomes" id="UP000242877">
    <property type="component" value="Unassembled WGS sequence"/>
</dbReference>
<dbReference type="InterPro" id="IPR054208">
    <property type="entry name" value="DUF6914"/>
</dbReference>
<gene>
    <name evidence="1" type="ORF">AAP_01387</name>
</gene>
<dbReference type="VEuPathDB" id="FungiDB:AAP_01387"/>
<organism evidence="1 2">
    <name type="scientific">Ascosphaera apis ARSEF 7405</name>
    <dbReference type="NCBI Taxonomy" id="392613"/>
    <lineage>
        <taxon>Eukaryota</taxon>
        <taxon>Fungi</taxon>
        <taxon>Dikarya</taxon>
        <taxon>Ascomycota</taxon>
        <taxon>Pezizomycotina</taxon>
        <taxon>Eurotiomycetes</taxon>
        <taxon>Eurotiomycetidae</taxon>
        <taxon>Onygenales</taxon>
        <taxon>Ascosphaeraceae</taxon>
        <taxon>Ascosphaera</taxon>
    </lineage>
</organism>
<dbReference type="Pfam" id="PF21858">
    <property type="entry name" value="DUF6914"/>
    <property type="match status" value="1"/>
</dbReference>
<proteinExistence type="predicted"/>
<evidence type="ECO:0000313" key="2">
    <source>
        <dbReference type="Proteomes" id="UP000242877"/>
    </source>
</evidence>
<name>A0A168BT87_9EURO</name>
<dbReference type="OrthoDB" id="2679825at2759"/>
<evidence type="ECO:0000313" key="1">
    <source>
        <dbReference type="EMBL" id="KZZ95711.1"/>
    </source>
</evidence>
<dbReference type="AlphaFoldDB" id="A0A168BT87"/>
<comment type="caution">
    <text evidence="1">The sequence shown here is derived from an EMBL/GenBank/DDBJ whole genome shotgun (WGS) entry which is preliminary data.</text>
</comment>